<feature type="transmembrane region" description="Helical" evidence="9">
    <location>
        <begin position="237"/>
        <end position="255"/>
    </location>
</feature>
<dbReference type="GO" id="GO:0008270">
    <property type="term" value="F:zinc ion binding"/>
    <property type="evidence" value="ECO:0007669"/>
    <property type="project" value="InterPro"/>
</dbReference>
<evidence type="ECO:0000256" key="8">
    <source>
        <dbReference type="ARBA" id="ARBA00023049"/>
    </source>
</evidence>
<dbReference type="SUPFAM" id="SSF55486">
    <property type="entry name" value="Metalloproteases ('zincins'), catalytic domain"/>
    <property type="match status" value="1"/>
</dbReference>
<evidence type="ECO:0000256" key="4">
    <source>
        <dbReference type="ARBA" id="ARBA00022723"/>
    </source>
</evidence>
<keyword evidence="6" id="KW-0378">Hydrolase</keyword>
<dbReference type="InterPro" id="IPR021190">
    <property type="entry name" value="Pept_M10A"/>
</dbReference>
<dbReference type="GO" id="GO:0031012">
    <property type="term" value="C:extracellular matrix"/>
    <property type="evidence" value="ECO:0007669"/>
    <property type="project" value="InterPro"/>
</dbReference>
<dbReference type="InterPro" id="IPR001818">
    <property type="entry name" value="Pept_M10_metallopeptidase"/>
</dbReference>
<dbReference type="GO" id="GO:0006508">
    <property type="term" value="P:proteolysis"/>
    <property type="evidence" value="ECO:0007669"/>
    <property type="project" value="UniProtKB-KW"/>
</dbReference>
<keyword evidence="4" id="KW-0479">Metal-binding</keyword>
<dbReference type="GO" id="GO:0004222">
    <property type="term" value="F:metalloendopeptidase activity"/>
    <property type="evidence" value="ECO:0007669"/>
    <property type="project" value="InterPro"/>
</dbReference>
<dbReference type="InterPro" id="IPR024079">
    <property type="entry name" value="MetalloPept_cat_dom_sf"/>
</dbReference>
<proteinExistence type="inferred from homology"/>
<gene>
    <name evidence="12" type="ORF">EPA86_09065</name>
</gene>
<dbReference type="PANTHER" id="PTHR10201">
    <property type="entry name" value="MATRIX METALLOPROTEINASE"/>
    <property type="match status" value="1"/>
</dbReference>
<reference evidence="12 13" key="1">
    <citation type="submission" date="2019-01" db="EMBL/GenBank/DDBJ databases">
        <title>Litorilituus lipolytica sp. nov., isolated from intertidal sand of the Yellow Sea in China.</title>
        <authorList>
            <person name="Liu A."/>
        </authorList>
    </citation>
    <scope>NUCLEOTIDE SEQUENCE [LARGE SCALE GENOMIC DNA]</scope>
    <source>
        <strain evidence="12 13">RZ04</strain>
    </source>
</reference>
<evidence type="ECO:0000256" key="1">
    <source>
        <dbReference type="ARBA" id="ARBA00001947"/>
    </source>
</evidence>
<comment type="caution">
    <text evidence="12">The sequence shown here is derived from an EMBL/GenBank/DDBJ whole genome shotgun (WGS) entry which is preliminary data.</text>
</comment>
<dbReference type="Proteomes" id="UP000315303">
    <property type="component" value="Unassembled WGS sequence"/>
</dbReference>
<keyword evidence="9" id="KW-0472">Membrane</keyword>
<evidence type="ECO:0000313" key="13">
    <source>
        <dbReference type="Proteomes" id="UP000315303"/>
    </source>
</evidence>
<keyword evidence="3 12" id="KW-0645">Protease</keyword>
<feature type="signal peptide" evidence="10">
    <location>
        <begin position="1"/>
        <end position="37"/>
    </location>
</feature>
<keyword evidence="13" id="KW-1185">Reference proteome</keyword>
<evidence type="ECO:0000256" key="9">
    <source>
        <dbReference type="SAM" id="Phobius"/>
    </source>
</evidence>
<evidence type="ECO:0000259" key="11">
    <source>
        <dbReference type="SMART" id="SM00235"/>
    </source>
</evidence>
<feature type="chain" id="PRO_5021239676" evidence="10">
    <location>
        <begin position="38"/>
        <end position="259"/>
    </location>
</feature>
<dbReference type="EMBL" id="SAWY01000019">
    <property type="protein sequence ID" value="TPH15712.1"/>
    <property type="molecule type" value="Genomic_DNA"/>
</dbReference>
<keyword evidence="8 12" id="KW-0482">Metalloprotease</keyword>
<dbReference type="InterPro" id="IPR006026">
    <property type="entry name" value="Peptidase_Metallo"/>
</dbReference>
<sequence length="259" mass="27108">MVCSIQCKHNNKDKGMVRVVNCLTVAILLLASVQANAGAIAKWGAGLGTGATISWSIMDGGLSCELGTVEPAGCVTSSLDSFMPAGYKSEIERAFDAWSIVADLTFIEVLDQGEDVNVPSTSGIIRVGAHAFDGPSGVLAHGYFPSNSPVGGDIHFDSTDIWKIGFAGVGIDIFQVMAHELGHALGLGHSDDGFIIPELPPGPALMDPFYSEAFSGPQAADIAYIQFLYGAAKNTEIPVPPTLALFMIALIGLAARRKV</sequence>
<evidence type="ECO:0000256" key="10">
    <source>
        <dbReference type="SAM" id="SignalP"/>
    </source>
</evidence>
<protein>
    <submittedName>
        <fullName evidence="12">Matrixin family metalloprotease</fullName>
    </submittedName>
</protein>
<keyword evidence="9" id="KW-0812">Transmembrane</keyword>
<accession>A0A502KVS7</accession>
<keyword evidence="9" id="KW-1133">Transmembrane helix</keyword>
<evidence type="ECO:0000256" key="3">
    <source>
        <dbReference type="ARBA" id="ARBA00022670"/>
    </source>
</evidence>
<evidence type="ECO:0000256" key="5">
    <source>
        <dbReference type="ARBA" id="ARBA00022729"/>
    </source>
</evidence>
<dbReference type="SMART" id="SM00235">
    <property type="entry name" value="ZnMc"/>
    <property type="match status" value="1"/>
</dbReference>
<organism evidence="12 13">
    <name type="scientific">Litorilituus lipolyticus</name>
    <dbReference type="NCBI Taxonomy" id="2491017"/>
    <lineage>
        <taxon>Bacteria</taxon>
        <taxon>Pseudomonadati</taxon>
        <taxon>Pseudomonadota</taxon>
        <taxon>Gammaproteobacteria</taxon>
        <taxon>Alteromonadales</taxon>
        <taxon>Colwelliaceae</taxon>
        <taxon>Litorilituus</taxon>
    </lineage>
</organism>
<name>A0A502KVS7_9GAMM</name>
<feature type="domain" description="Peptidase metallopeptidase" evidence="11">
    <location>
        <begin position="39"/>
        <end position="231"/>
    </location>
</feature>
<dbReference type="AlphaFoldDB" id="A0A502KVS7"/>
<evidence type="ECO:0000256" key="2">
    <source>
        <dbReference type="ARBA" id="ARBA00010370"/>
    </source>
</evidence>
<dbReference type="Gene3D" id="3.40.390.10">
    <property type="entry name" value="Collagenase (Catalytic Domain)"/>
    <property type="match status" value="1"/>
</dbReference>
<dbReference type="OrthoDB" id="733404at2"/>
<evidence type="ECO:0000256" key="6">
    <source>
        <dbReference type="ARBA" id="ARBA00022801"/>
    </source>
</evidence>
<comment type="similarity">
    <text evidence="2">Belongs to the peptidase M10A family.</text>
</comment>
<dbReference type="GO" id="GO:0030198">
    <property type="term" value="P:extracellular matrix organization"/>
    <property type="evidence" value="ECO:0007669"/>
    <property type="project" value="TreeGrafter"/>
</dbReference>
<dbReference type="GO" id="GO:0030574">
    <property type="term" value="P:collagen catabolic process"/>
    <property type="evidence" value="ECO:0007669"/>
    <property type="project" value="TreeGrafter"/>
</dbReference>
<evidence type="ECO:0000256" key="7">
    <source>
        <dbReference type="ARBA" id="ARBA00022833"/>
    </source>
</evidence>
<keyword evidence="5 10" id="KW-0732">Signal</keyword>
<evidence type="ECO:0000313" key="12">
    <source>
        <dbReference type="EMBL" id="TPH15712.1"/>
    </source>
</evidence>
<comment type="cofactor">
    <cofactor evidence="1">
        <name>Zn(2+)</name>
        <dbReference type="ChEBI" id="CHEBI:29105"/>
    </cofactor>
</comment>
<keyword evidence="7" id="KW-0862">Zinc</keyword>
<dbReference type="Pfam" id="PF00413">
    <property type="entry name" value="Peptidase_M10"/>
    <property type="match status" value="1"/>
</dbReference>
<dbReference type="PANTHER" id="PTHR10201:SF291">
    <property type="entry name" value="MATRIX METALLOPROTEINASE 1, ISOFORM C-RELATED"/>
    <property type="match status" value="1"/>
</dbReference>
<dbReference type="PRINTS" id="PR00138">
    <property type="entry name" value="MATRIXIN"/>
</dbReference>